<feature type="compositionally biased region" description="Pro residues" evidence="1">
    <location>
        <begin position="232"/>
        <end position="266"/>
    </location>
</feature>
<protein>
    <recommendedName>
        <fullName evidence="5">Phytocyanin domain-containing protein</fullName>
    </recommendedName>
</protein>
<feature type="region of interest" description="Disordered" evidence="1">
    <location>
        <begin position="22"/>
        <end position="71"/>
    </location>
</feature>
<organism evidence="3 4">
    <name type="scientific">Exophiala mesophila</name>
    <name type="common">Black yeast-like fungus</name>
    <dbReference type="NCBI Taxonomy" id="212818"/>
    <lineage>
        <taxon>Eukaryota</taxon>
        <taxon>Fungi</taxon>
        <taxon>Dikarya</taxon>
        <taxon>Ascomycota</taxon>
        <taxon>Pezizomycotina</taxon>
        <taxon>Eurotiomycetes</taxon>
        <taxon>Chaetothyriomycetidae</taxon>
        <taxon>Chaetothyriales</taxon>
        <taxon>Herpotrichiellaceae</taxon>
        <taxon>Exophiala</taxon>
    </lineage>
</organism>
<evidence type="ECO:0000256" key="1">
    <source>
        <dbReference type="SAM" id="MobiDB-lite"/>
    </source>
</evidence>
<feature type="region of interest" description="Disordered" evidence="1">
    <location>
        <begin position="228"/>
        <end position="287"/>
    </location>
</feature>
<reference evidence="3 4" key="1">
    <citation type="submission" date="2017-03" db="EMBL/GenBank/DDBJ databases">
        <title>Genomes of endolithic fungi from Antarctica.</title>
        <authorList>
            <person name="Coleine C."/>
            <person name="Masonjones S."/>
            <person name="Stajich J.E."/>
        </authorList>
    </citation>
    <scope>NUCLEOTIDE SEQUENCE [LARGE SCALE GENOMIC DNA]</scope>
    <source>
        <strain evidence="3 4">CCFEE 6314</strain>
    </source>
</reference>
<dbReference type="Gene3D" id="2.60.40.420">
    <property type="entry name" value="Cupredoxins - blue copper proteins"/>
    <property type="match status" value="1"/>
</dbReference>
<dbReference type="InterPro" id="IPR052953">
    <property type="entry name" value="Ser-rich/MCO-related"/>
</dbReference>
<dbReference type="OrthoDB" id="2331100at2759"/>
<accession>A0A438N562</accession>
<dbReference type="InterPro" id="IPR008972">
    <property type="entry name" value="Cupredoxin"/>
</dbReference>
<proteinExistence type="predicted"/>
<dbReference type="PANTHER" id="PTHR34883:SF15">
    <property type="entry name" value="EXTRACELLULAR SERINE-RICH PROTEIN"/>
    <property type="match status" value="1"/>
</dbReference>
<feature type="signal peptide" evidence="2">
    <location>
        <begin position="1"/>
        <end position="18"/>
    </location>
</feature>
<keyword evidence="2" id="KW-0732">Signal</keyword>
<evidence type="ECO:0000256" key="2">
    <source>
        <dbReference type="SAM" id="SignalP"/>
    </source>
</evidence>
<feature type="compositionally biased region" description="Gly residues" evidence="1">
    <location>
        <begin position="27"/>
        <end position="38"/>
    </location>
</feature>
<evidence type="ECO:0008006" key="5">
    <source>
        <dbReference type="Google" id="ProtNLM"/>
    </source>
</evidence>
<evidence type="ECO:0000313" key="3">
    <source>
        <dbReference type="EMBL" id="RVX70895.1"/>
    </source>
</evidence>
<name>A0A438N562_EXOME</name>
<dbReference type="SUPFAM" id="SSF49503">
    <property type="entry name" value="Cupredoxins"/>
    <property type="match status" value="1"/>
</dbReference>
<feature type="compositionally biased region" description="Low complexity" evidence="1">
    <location>
        <begin position="278"/>
        <end position="287"/>
    </location>
</feature>
<comment type="caution">
    <text evidence="3">The sequence shown here is derived from an EMBL/GenBank/DDBJ whole genome shotgun (WGS) entry which is preliminary data.</text>
</comment>
<gene>
    <name evidence="3" type="ORF">B0A52_06052</name>
</gene>
<feature type="chain" id="PRO_5019425148" description="Phytocyanin domain-containing protein" evidence="2">
    <location>
        <begin position="19"/>
        <end position="331"/>
    </location>
</feature>
<sequence length="331" mass="33630">MSLRTFLLSTILASTAIATSHDSWGGDSWGGQGGGSHGGGKDWTPSSDSYSSGGQGWSTWEKKPPAPGPPVAAPIATCPVGCIPIPTGAPPPQQTKPGEIIVQVVAVGDKNASLKYFPNQVHAPVGSVVQFQFFPKNHTITESSFADPCKPLAADLTSDIRPGIRSGFIPVTGSEPFTPVYNVLVNDTKPIWLYCGQTNHCQRGMAMVINPPKDSPNTIEKYIENAGKIPLVNPPAPPPAPPAATGPPSPPPGPPGPPSPPGPPPSGDSGSDNPFGAPPAASSTVAAPPVQTLGSSTVPIAPATFTGAGSQLNARDMSFGAVVIGAVVALL</sequence>
<evidence type="ECO:0000313" key="4">
    <source>
        <dbReference type="Proteomes" id="UP000288859"/>
    </source>
</evidence>
<dbReference type="AlphaFoldDB" id="A0A438N562"/>
<dbReference type="VEuPathDB" id="FungiDB:PV10_01084"/>
<dbReference type="EMBL" id="NAJM01000020">
    <property type="protein sequence ID" value="RVX70895.1"/>
    <property type="molecule type" value="Genomic_DNA"/>
</dbReference>
<dbReference type="PANTHER" id="PTHR34883">
    <property type="entry name" value="SERINE-RICH PROTEIN, PUTATIVE-RELATED-RELATED"/>
    <property type="match status" value="1"/>
</dbReference>
<dbReference type="Proteomes" id="UP000288859">
    <property type="component" value="Unassembled WGS sequence"/>
</dbReference>
<dbReference type="CDD" id="cd00920">
    <property type="entry name" value="Cupredoxin"/>
    <property type="match status" value="1"/>
</dbReference>